<reference evidence="3" key="1">
    <citation type="submission" date="2020-08" db="EMBL/GenBank/DDBJ databases">
        <title>Genome public.</title>
        <authorList>
            <person name="Liu C."/>
            <person name="Sun Q."/>
        </authorList>
    </citation>
    <scope>NUCLEOTIDE SEQUENCE</scope>
    <source>
        <strain evidence="3">NSJ-33</strain>
    </source>
</reference>
<dbReference type="RefSeq" id="WP_249293426.1">
    <property type="nucleotide sequence ID" value="NZ_JACRSV010000001.1"/>
</dbReference>
<keyword evidence="1" id="KW-0472">Membrane</keyword>
<evidence type="ECO:0000259" key="2">
    <source>
        <dbReference type="Pfam" id="PF26012"/>
    </source>
</evidence>
<keyword evidence="4" id="KW-1185">Reference proteome</keyword>
<dbReference type="InterPro" id="IPR058728">
    <property type="entry name" value="HH_RND-rel"/>
</dbReference>
<proteinExistence type="predicted"/>
<sequence length="407" mass="45723">MNSDKVIKISTVVLSAFVIIYVICQMFRFGGSDYATQTVYEQTVNDTIPVEGIIFRDETVISVGGNGIISCNYAVGEKVSTKTQLGSVYQNQAAIDEQRELKNVEQTLETLQKIQQNGDASEIIKPEVLNSSISEYGERLITSRDTENFSKLSDIRTGLTETYAKRNLLMDSGTDYTETIQNLMNQRDSLKAGLGGTSQAFYSTAAGYFVDHVDGQEEALTESYMQSLTAGQINDFVKFYQGYQADSTSVKIVKDHNWYYAVTVSEEHAKSLRAGSKATLQFPTEKESVPATVQSVDFDEASGLYKVVFLGDTINDFLLSTRVQSAEVLVSSYKGLKVPKEAIRFKDDEMGVYIKTMNKVYFRKLDKLYETDDFVISRTYYDNKEGYLELYDDVIVKGKDLYDQKPV</sequence>
<accession>A0A926E2G4</accession>
<feature type="transmembrane region" description="Helical" evidence="1">
    <location>
        <begin position="6"/>
        <end position="24"/>
    </location>
</feature>
<comment type="caution">
    <text evidence="3">The sequence shown here is derived from an EMBL/GenBank/DDBJ whole genome shotgun (WGS) entry which is preliminary data.</text>
</comment>
<evidence type="ECO:0000313" key="4">
    <source>
        <dbReference type="Proteomes" id="UP000610760"/>
    </source>
</evidence>
<evidence type="ECO:0000313" key="3">
    <source>
        <dbReference type="EMBL" id="MBC8558533.1"/>
    </source>
</evidence>
<keyword evidence="1" id="KW-1133">Transmembrane helix</keyword>
<gene>
    <name evidence="3" type="ORF">H8710_00485</name>
</gene>
<organism evidence="3 4">
    <name type="scientific">Fumia xinanensis</name>
    <dbReference type="NCBI Taxonomy" id="2763659"/>
    <lineage>
        <taxon>Bacteria</taxon>
        <taxon>Bacillati</taxon>
        <taxon>Bacillota</taxon>
        <taxon>Clostridia</taxon>
        <taxon>Eubacteriales</taxon>
        <taxon>Oscillospiraceae</taxon>
        <taxon>Fumia</taxon>
    </lineage>
</organism>
<name>A0A926E2G4_9FIRM</name>
<dbReference type="AlphaFoldDB" id="A0A926E2G4"/>
<protein>
    <recommendedName>
        <fullName evidence="2">RND related alpha-helical hairpin domain-containing protein</fullName>
    </recommendedName>
</protein>
<dbReference type="Proteomes" id="UP000610760">
    <property type="component" value="Unassembled WGS sequence"/>
</dbReference>
<evidence type="ECO:0000256" key="1">
    <source>
        <dbReference type="SAM" id="Phobius"/>
    </source>
</evidence>
<dbReference type="EMBL" id="JACRSV010000001">
    <property type="protein sequence ID" value="MBC8558533.1"/>
    <property type="molecule type" value="Genomic_DNA"/>
</dbReference>
<feature type="domain" description="RND related alpha-helical hairpin" evidence="2">
    <location>
        <begin position="97"/>
        <end position="192"/>
    </location>
</feature>
<dbReference type="Pfam" id="PF26012">
    <property type="entry name" value="HH_RND_rel"/>
    <property type="match status" value="1"/>
</dbReference>
<keyword evidence="1" id="KW-0812">Transmembrane</keyword>